<dbReference type="InterPro" id="IPR002524">
    <property type="entry name" value="Cation_efflux"/>
</dbReference>
<evidence type="ECO:0000256" key="6">
    <source>
        <dbReference type="SAM" id="MobiDB-lite"/>
    </source>
</evidence>
<dbReference type="GeneID" id="63764723"/>
<dbReference type="SUPFAM" id="SSF160240">
    <property type="entry name" value="Cation efflux protein cytoplasmic domain-like"/>
    <property type="match status" value="1"/>
</dbReference>
<feature type="compositionally biased region" description="Polar residues" evidence="6">
    <location>
        <begin position="182"/>
        <end position="194"/>
    </location>
</feature>
<feature type="compositionally biased region" description="Basic and acidic residues" evidence="6">
    <location>
        <begin position="263"/>
        <end position="273"/>
    </location>
</feature>
<keyword evidence="5 7" id="KW-0472">Membrane</keyword>
<feature type="region of interest" description="Disordered" evidence="6">
    <location>
        <begin position="182"/>
        <end position="204"/>
    </location>
</feature>
<feature type="region of interest" description="Disordered" evidence="6">
    <location>
        <begin position="249"/>
        <end position="315"/>
    </location>
</feature>
<dbReference type="OrthoDB" id="78296at2759"/>
<keyword evidence="3 7" id="KW-0812">Transmembrane</keyword>
<feature type="domain" description="Cation efflux protein transmembrane" evidence="9">
    <location>
        <begin position="510"/>
        <end position="700"/>
    </location>
</feature>
<sequence length="796" mass="88539">MRSGLQKPGTVPFLALVIFCLLTLVPTLAKEWGFYSTHLAYLVLPRFDGRYSSARVKNASIDTHTRSRILVSSNNCKSWLFGDFDSSCIDRKAQPHHSAINYPPRSSFEFGAELGNDPITYSATKEPSSITRGVTAFKEFMFQRWDDQQMTQPLPPRQESVEEISTASTHPTRTLANLSIAPASSSGQQRQPTPANELDASPEVEYSTEGSLLSRLPLFIHETWQQVCHAGGHYFEGLTTYSPSHNYSQPLIPNNSAPALSKDGQEHSGHLHPEAQAQPEHTSEELPLNNGSSIQPDLSSGLKESQPTPALMTAGQSKYIGFRRDSEHMRGSSMAIDSHFRHSASHHPHPFQTSPHGHARDHSLTEGTTTALEDQASQHNSTYDEEGQPPRYTEENDPFKLASKLKSDEEIQALHPLANTSRKRHGHGHGHDHSSTTSPPQAVRSSSALSTVPTLKTLKNASARRELQGFYQTQNENIERMLKPVEDHRRDARELNTNNQLKYKIAIYGSFAANILLSILQLYGAIASSSLSLFTTMADSVFDPLSNLTLLLCNKTVNRVDPRKFPAGKARIETAGNITFCFLMTAVSILLIAFSIRELVGGSDSETGDFYLPSVIAVVVAFCTKLALFLYCFALRNQVSQIRILWEDHRNDLLINGFGILTSVGGSKLRWWIDPMGAIILSALISCLWLHTAYHEFQLLIGVTADTKMQQLITYISMTHSPFITAIDTVRAYTSGPRLVVEVDIVMDPSDSLRATHDVAEELQTKLESLPDVERAYVHVDYETTHKPEHFLKKEL</sequence>
<dbReference type="AlphaFoldDB" id="A0A1L9TVS6"/>
<feature type="transmembrane region" description="Helical" evidence="7">
    <location>
        <begin position="574"/>
        <end position="596"/>
    </location>
</feature>
<dbReference type="InterPro" id="IPR058533">
    <property type="entry name" value="Cation_efflux_TM"/>
</dbReference>
<dbReference type="SUPFAM" id="SSF161111">
    <property type="entry name" value="Cation efflux protein transmembrane domain-like"/>
    <property type="match status" value="1"/>
</dbReference>
<keyword evidence="4 7" id="KW-1133">Transmembrane helix</keyword>
<dbReference type="InterPro" id="IPR050291">
    <property type="entry name" value="CDF_Transporter"/>
</dbReference>
<dbReference type="GO" id="GO:0008324">
    <property type="term" value="F:monoatomic cation transmembrane transporter activity"/>
    <property type="evidence" value="ECO:0007669"/>
    <property type="project" value="InterPro"/>
</dbReference>
<evidence type="ECO:0000256" key="7">
    <source>
        <dbReference type="SAM" id="Phobius"/>
    </source>
</evidence>
<comment type="subcellular location">
    <subcellularLocation>
        <location evidence="1">Membrane</location>
        <topology evidence="1">Multi-pass membrane protein</topology>
    </subcellularLocation>
</comment>
<feature type="transmembrane region" description="Helical" evidence="7">
    <location>
        <begin position="611"/>
        <end position="633"/>
    </location>
</feature>
<evidence type="ECO:0000256" key="4">
    <source>
        <dbReference type="ARBA" id="ARBA00022989"/>
    </source>
</evidence>
<dbReference type="PANTHER" id="PTHR43840:SF12">
    <property type="entry name" value="CATION DIFFUSION FACILITATOR 1 (AFU_ORTHOLOGUE AFUA_1G14440)"/>
    <property type="match status" value="1"/>
</dbReference>
<dbReference type="Pfam" id="PF16916">
    <property type="entry name" value="ZT_dimer"/>
    <property type="match status" value="1"/>
</dbReference>
<dbReference type="EMBL" id="KV878582">
    <property type="protein sequence ID" value="OJJ63540.1"/>
    <property type="molecule type" value="Genomic_DNA"/>
</dbReference>
<feature type="chain" id="PRO_5009887678" evidence="8">
    <location>
        <begin position="30"/>
        <end position="796"/>
    </location>
</feature>
<proteinExistence type="predicted"/>
<dbReference type="GO" id="GO:0016020">
    <property type="term" value="C:membrane"/>
    <property type="evidence" value="ECO:0007669"/>
    <property type="project" value="UniProtKB-SubCell"/>
</dbReference>
<evidence type="ECO:0000256" key="1">
    <source>
        <dbReference type="ARBA" id="ARBA00004141"/>
    </source>
</evidence>
<evidence type="ECO:0000256" key="3">
    <source>
        <dbReference type="ARBA" id="ARBA00022692"/>
    </source>
</evidence>
<dbReference type="GO" id="GO:0098771">
    <property type="term" value="P:inorganic ion homeostasis"/>
    <property type="evidence" value="ECO:0007669"/>
    <property type="project" value="UniProtKB-ARBA"/>
</dbReference>
<dbReference type="FunFam" id="1.20.1510.10:FF:000005">
    <property type="entry name" value="Putative Cation diffusion facilitator 1"/>
    <property type="match status" value="1"/>
</dbReference>
<feature type="compositionally biased region" description="Polar residues" evidence="6">
    <location>
        <begin position="365"/>
        <end position="381"/>
    </location>
</feature>
<feature type="transmembrane region" description="Helical" evidence="7">
    <location>
        <begin position="505"/>
        <end position="526"/>
    </location>
</feature>
<dbReference type="RefSeq" id="XP_040707346.1">
    <property type="nucleotide sequence ID" value="XM_040848650.1"/>
</dbReference>
<evidence type="ECO:0000259" key="10">
    <source>
        <dbReference type="Pfam" id="PF16916"/>
    </source>
</evidence>
<dbReference type="FunFam" id="3.30.70.1350:FF:000003">
    <property type="entry name" value="Cation diffusion facilitator 1"/>
    <property type="match status" value="1"/>
</dbReference>
<dbReference type="VEuPathDB" id="FungiDB:ASPSYDRAFT_53215"/>
<evidence type="ECO:0000313" key="12">
    <source>
        <dbReference type="Proteomes" id="UP000184356"/>
    </source>
</evidence>
<organism evidence="11 12">
    <name type="scientific">Aspergillus sydowii CBS 593.65</name>
    <dbReference type="NCBI Taxonomy" id="1036612"/>
    <lineage>
        <taxon>Eukaryota</taxon>
        <taxon>Fungi</taxon>
        <taxon>Dikarya</taxon>
        <taxon>Ascomycota</taxon>
        <taxon>Pezizomycotina</taxon>
        <taxon>Eurotiomycetes</taxon>
        <taxon>Eurotiomycetidae</taxon>
        <taxon>Eurotiales</taxon>
        <taxon>Aspergillaceae</taxon>
        <taxon>Aspergillus</taxon>
        <taxon>Aspergillus subgen. Nidulantes</taxon>
    </lineage>
</organism>
<feature type="compositionally biased region" description="Polar residues" evidence="6">
    <location>
        <begin position="289"/>
        <end position="308"/>
    </location>
</feature>
<feature type="compositionally biased region" description="Polar residues" evidence="6">
    <location>
        <begin position="439"/>
        <end position="455"/>
    </location>
</feature>
<protein>
    <submittedName>
        <fullName evidence="11">Uncharacterized protein</fullName>
    </submittedName>
</protein>
<reference evidence="12" key="1">
    <citation type="journal article" date="2017" name="Genome Biol.">
        <title>Comparative genomics reveals high biological diversity and specific adaptations in the industrially and medically important fungal genus Aspergillus.</title>
        <authorList>
            <person name="de Vries R.P."/>
            <person name="Riley R."/>
            <person name="Wiebenga A."/>
            <person name="Aguilar-Osorio G."/>
            <person name="Amillis S."/>
            <person name="Uchima C.A."/>
            <person name="Anderluh G."/>
            <person name="Asadollahi M."/>
            <person name="Askin M."/>
            <person name="Barry K."/>
            <person name="Battaglia E."/>
            <person name="Bayram O."/>
            <person name="Benocci T."/>
            <person name="Braus-Stromeyer S.A."/>
            <person name="Caldana C."/>
            <person name="Canovas D."/>
            <person name="Cerqueira G.C."/>
            <person name="Chen F."/>
            <person name="Chen W."/>
            <person name="Choi C."/>
            <person name="Clum A."/>
            <person name="Dos Santos R.A."/>
            <person name="Damasio A.R."/>
            <person name="Diallinas G."/>
            <person name="Emri T."/>
            <person name="Fekete E."/>
            <person name="Flipphi M."/>
            <person name="Freyberg S."/>
            <person name="Gallo A."/>
            <person name="Gournas C."/>
            <person name="Habgood R."/>
            <person name="Hainaut M."/>
            <person name="Harispe M.L."/>
            <person name="Henrissat B."/>
            <person name="Hilden K.S."/>
            <person name="Hope R."/>
            <person name="Hossain A."/>
            <person name="Karabika E."/>
            <person name="Karaffa L."/>
            <person name="Karanyi Z."/>
            <person name="Krasevec N."/>
            <person name="Kuo A."/>
            <person name="Kusch H."/>
            <person name="LaButti K."/>
            <person name="Lagendijk E.L."/>
            <person name="Lapidus A."/>
            <person name="Levasseur A."/>
            <person name="Lindquist E."/>
            <person name="Lipzen A."/>
            <person name="Logrieco A.F."/>
            <person name="MacCabe A."/>
            <person name="Maekelae M.R."/>
            <person name="Malavazi I."/>
            <person name="Melin P."/>
            <person name="Meyer V."/>
            <person name="Mielnichuk N."/>
            <person name="Miskei M."/>
            <person name="Molnar A.P."/>
            <person name="Mule G."/>
            <person name="Ngan C.Y."/>
            <person name="Orejas M."/>
            <person name="Orosz E."/>
            <person name="Ouedraogo J.P."/>
            <person name="Overkamp K.M."/>
            <person name="Park H.-S."/>
            <person name="Perrone G."/>
            <person name="Piumi F."/>
            <person name="Punt P.J."/>
            <person name="Ram A.F."/>
            <person name="Ramon A."/>
            <person name="Rauscher S."/>
            <person name="Record E."/>
            <person name="Riano-Pachon D.M."/>
            <person name="Robert V."/>
            <person name="Roehrig J."/>
            <person name="Ruller R."/>
            <person name="Salamov A."/>
            <person name="Salih N.S."/>
            <person name="Samson R.A."/>
            <person name="Sandor E."/>
            <person name="Sanguinetti M."/>
            <person name="Schuetze T."/>
            <person name="Sepcic K."/>
            <person name="Shelest E."/>
            <person name="Sherlock G."/>
            <person name="Sophianopoulou V."/>
            <person name="Squina F.M."/>
            <person name="Sun H."/>
            <person name="Susca A."/>
            <person name="Todd R.B."/>
            <person name="Tsang A."/>
            <person name="Unkles S.E."/>
            <person name="van de Wiele N."/>
            <person name="van Rossen-Uffink D."/>
            <person name="Oliveira J.V."/>
            <person name="Vesth T.C."/>
            <person name="Visser J."/>
            <person name="Yu J.-H."/>
            <person name="Zhou M."/>
            <person name="Andersen M.R."/>
            <person name="Archer D.B."/>
            <person name="Baker S.E."/>
            <person name="Benoit I."/>
            <person name="Brakhage A.A."/>
            <person name="Braus G.H."/>
            <person name="Fischer R."/>
            <person name="Frisvad J.C."/>
            <person name="Goldman G.H."/>
            <person name="Houbraken J."/>
            <person name="Oakley B."/>
            <person name="Pocsi I."/>
            <person name="Scazzocchio C."/>
            <person name="Seiboth B."/>
            <person name="vanKuyk P.A."/>
            <person name="Wortman J."/>
            <person name="Dyer P.S."/>
            <person name="Grigoriev I.V."/>
        </authorList>
    </citation>
    <scope>NUCLEOTIDE SEQUENCE [LARGE SCALE GENOMIC DNA]</scope>
    <source>
        <strain evidence="12">CBS 593.65</strain>
    </source>
</reference>
<evidence type="ECO:0000313" key="11">
    <source>
        <dbReference type="EMBL" id="OJJ63540.1"/>
    </source>
</evidence>
<dbReference type="InterPro" id="IPR027469">
    <property type="entry name" value="Cation_efflux_TMD_sf"/>
</dbReference>
<evidence type="ECO:0000256" key="8">
    <source>
        <dbReference type="SAM" id="SignalP"/>
    </source>
</evidence>
<feature type="transmembrane region" description="Helical" evidence="7">
    <location>
        <begin position="679"/>
        <end position="701"/>
    </location>
</feature>
<dbReference type="GO" id="GO:0030003">
    <property type="term" value="P:intracellular monoatomic cation homeostasis"/>
    <property type="evidence" value="ECO:0007669"/>
    <property type="project" value="UniProtKB-ARBA"/>
</dbReference>
<feature type="compositionally biased region" description="Polar residues" evidence="6">
    <location>
        <begin position="249"/>
        <end position="258"/>
    </location>
</feature>
<evidence type="ECO:0000256" key="5">
    <source>
        <dbReference type="ARBA" id="ARBA00023136"/>
    </source>
</evidence>
<feature type="region of interest" description="Disordered" evidence="6">
    <location>
        <begin position="341"/>
        <end position="396"/>
    </location>
</feature>
<dbReference type="Proteomes" id="UP000184356">
    <property type="component" value="Unassembled WGS sequence"/>
</dbReference>
<dbReference type="STRING" id="1036612.A0A1L9TVS6"/>
<dbReference type="InterPro" id="IPR036837">
    <property type="entry name" value="Cation_efflux_CTD_sf"/>
</dbReference>
<feature type="signal peptide" evidence="8">
    <location>
        <begin position="1"/>
        <end position="29"/>
    </location>
</feature>
<feature type="domain" description="Cation efflux protein cytoplasmic" evidence="10">
    <location>
        <begin position="722"/>
        <end position="781"/>
    </location>
</feature>
<dbReference type="Pfam" id="PF01545">
    <property type="entry name" value="Cation_efflux"/>
    <property type="match status" value="1"/>
</dbReference>
<name>A0A1L9TVS6_9EURO</name>
<dbReference type="NCBIfam" id="TIGR01297">
    <property type="entry name" value="CDF"/>
    <property type="match status" value="1"/>
</dbReference>
<keyword evidence="2" id="KW-0813">Transport</keyword>
<dbReference type="Gene3D" id="1.20.1510.10">
    <property type="entry name" value="Cation efflux protein transmembrane domain"/>
    <property type="match status" value="1"/>
</dbReference>
<dbReference type="PANTHER" id="PTHR43840">
    <property type="entry name" value="MITOCHONDRIAL METAL TRANSPORTER 1-RELATED"/>
    <property type="match status" value="1"/>
</dbReference>
<dbReference type="Gene3D" id="3.30.70.1350">
    <property type="entry name" value="Cation efflux protein, cytoplasmic domain"/>
    <property type="match status" value="1"/>
</dbReference>
<dbReference type="InterPro" id="IPR027470">
    <property type="entry name" value="Cation_efflux_CTD"/>
</dbReference>
<keyword evidence="8" id="KW-0732">Signal</keyword>
<evidence type="ECO:0000259" key="9">
    <source>
        <dbReference type="Pfam" id="PF01545"/>
    </source>
</evidence>
<feature type="region of interest" description="Disordered" evidence="6">
    <location>
        <begin position="418"/>
        <end position="455"/>
    </location>
</feature>
<evidence type="ECO:0000256" key="2">
    <source>
        <dbReference type="ARBA" id="ARBA00022448"/>
    </source>
</evidence>
<gene>
    <name evidence="11" type="ORF">ASPSYDRAFT_53215</name>
</gene>
<keyword evidence="12" id="KW-1185">Reference proteome</keyword>
<accession>A0A1L9TVS6</accession>